<keyword evidence="2" id="KW-0479">Metal-binding</keyword>
<evidence type="ECO:0000313" key="6">
    <source>
        <dbReference type="EMBL" id="AQS55821.1"/>
    </source>
</evidence>
<comment type="similarity">
    <text evidence="1">Belongs to the phosphopentomutase family.</text>
</comment>
<proteinExistence type="inferred from homology"/>
<dbReference type="PANTHER" id="PTHR21110:SF0">
    <property type="entry name" value="PHOSPHOPENTOMUTASE"/>
    <property type="match status" value="1"/>
</dbReference>
<dbReference type="OrthoDB" id="9778226at2"/>
<dbReference type="KEGG" id="ntr:B0W44_08480"/>
<dbReference type="GO" id="GO:0008973">
    <property type="term" value="F:phosphopentomutase activity"/>
    <property type="evidence" value="ECO:0007669"/>
    <property type="project" value="InterPro"/>
</dbReference>
<gene>
    <name evidence="6" type="ORF">B0W44_08480</name>
</gene>
<evidence type="ECO:0000256" key="4">
    <source>
        <dbReference type="ARBA" id="ARBA00023235"/>
    </source>
</evidence>
<name>A0A1U9K716_9BACL</name>
<evidence type="ECO:0000259" key="5">
    <source>
        <dbReference type="Pfam" id="PF01676"/>
    </source>
</evidence>
<evidence type="ECO:0000313" key="7">
    <source>
        <dbReference type="Proteomes" id="UP000188603"/>
    </source>
</evidence>
<dbReference type="EMBL" id="CP019699">
    <property type="protein sequence ID" value="AQS55821.1"/>
    <property type="molecule type" value="Genomic_DNA"/>
</dbReference>
<dbReference type="RefSeq" id="WP_077719683.1">
    <property type="nucleotide sequence ID" value="NZ_CP019699.1"/>
</dbReference>
<dbReference type="GO" id="GO:0005829">
    <property type="term" value="C:cytosol"/>
    <property type="evidence" value="ECO:0007669"/>
    <property type="project" value="TreeGrafter"/>
</dbReference>
<reference evidence="6 7" key="1">
    <citation type="journal article" date="2015" name="Int. J. Syst. Evol. Microbiol.">
        <title>Novibacillus thermophilus gen. nov., sp. nov., a Gram-staining-negative and moderately thermophilic member of the family Thermoactinomycetaceae.</title>
        <authorList>
            <person name="Yang G."/>
            <person name="Chen J."/>
            <person name="Zhou S."/>
        </authorList>
    </citation>
    <scope>NUCLEOTIDE SEQUENCE [LARGE SCALE GENOMIC DNA]</scope>
    <source>
        <strain evidence="6 7">SG-1</strain>
    </source>
</reference>
<keyword evidence="3" id="KW-0464">Manganese</keyword>
<dbReference type="AlphaFoldDB" id="A0A1U9K716"/>
<dbReference type="Pfam" id="PF01676">
    <property type="entry name" value="Metalloenzyme"/>
    <property type="match status" value="1"/>
</dbReference>
<dbReference type="GO" id="GO:0000287">
    <property type="term" value="F:magnesium ion binding"/>
    <property type="evidence" value="ECO:0007669"/>
    <property type="project" value="InterPro"/>
</dbReference>
<dbReference type="InterPro" id="IPR017850">
    <property type="entry name" value="Alkaline_phosphatase_core_sf"/>
</dbReference>
<dbReference type="STRING" id="1471761.B0W44_08480"/>
<dbReference type="Proteomes" id="UP000188603">
    <property type="component" value="Chromosome"/>
</dbReference>
<dbReference type="GO" id="GO:0043094">
    <property type="term" value="P:metabolic compound salvage"/>
    <property type="evidence" value="ECO:0007669"/>
    <property type="project" value="InterPro"/>
</dbReference>
<dbReference type="Gene3D" id="3.40.720.10">
    <property type="entry name" value="Alkaline Phosphatase, subunit A"/>
    <property type="match status" value="1"/>
</dbReference>
<keyword evidence="7" id="KW-1185">Reference proteome</keyword>
<dbReference type="SUPFAM" id="SSF53649">
    <property type="entry name" value="Alkaline phosphatase-like"/>
    <property type="match status" value="1"/>
</dbReference>
<dbReference type="PANTHER" id="PTHR21110">
    <property type="entry name" value="PHOSPHOPENTOMUTASE"/>
    <property type="match status" value="1"/>
</dbReference>
<sequence length="309" mass="34442">MSVLLLFIDGVGLGDDAAYNPWAALPTPSLNDLLSGKSLTKAAVGRHGDGVLLLETDARLGVDGLPQSATGQATIFTGRNAPKFLERHMSGLPFKRLRQFVREDNLYLQLEREGFRPAFANSYTEEYFQRKATRRGWKSVSTVAIESATAPVRMTKELLEGKAVFHDLTRRHLQTFRPDIPEITPEQAARHILHLLAEYDVVVQEFFMSDVAGHKQTPGLMEWVVETYDRFLGCVVKEKRASDTVILVSDHGNSEDMRVKTHTMNPVPTLVVGPVPPVSEVDLSAWNLTDIVPFIHRILRNGTSGEIDI</sequence>
<evidence type="ECO:0000256" key="1">
    <source>
        <dbReference type="ARBA" id="ARBA00010373"/>
    </source>
</evidence>
<dbReference type="InterPro" id="IPR010045">
    <property type="entry name" value="DeoB"/>
</dbReference>
<dbReference type="GO" id="GO:0009117">
    <property type="term" value="P:nucleotide metabolic process"/>
    <property type="evidence" value="ECO:0007669"/>
    <property type="project" value="InterPro"/>
</dbReference>
<evidence type="ECO:0000256" key="3">
    <source>
        <dbReference type="ARBA" id="ARBA00023211"/>
    </source>
</evidence>
<protein>
    <recommendedName>
        <fullName evidence="5">Metalloenzyme domain-containing protein</fullName>
    </recommendedName>
</protein>
<evidence type="ECO:0000256" key="2">
    <source>
        <dbReference type="ARBA" id="ARBA00022723"/>
    </source>
</evidence>
<dbReference type="InterPro" id="IPR006124">
    <property type="entry name" value="Metalloenzyme"/>
</dbReference>
<accession>A0A1U9K716</accession>
<keyword evidence="4" id="KW-0413">Isomerase</keyword>
<organism evidence="6 7">
    <name type="scientific">Novibacillus thermophilus</name>
    <dbReference type="NCBI Taxonomy" id="1471761"/>
    <lineage>
        <taxon>Bacteria</taxon>
        <taxon>Bacillati</taxon>
        <taxon>Bacillota</taxon>
        <taxon>Bacilli</taxon>
        <taxon>Bacillales</taxon>
        <taxon>Thermoactinomycetaceae</taxon>
        <taxon>Novibacillus</taxon>
    </lineage>
</organism>
<feature type="domain" description="Metalloenzyme" evidence="5">
    <location>
        <begin position="187"/>
        <end position="275"/>
    </location>
</feature>